<dbReference type="GO" id="GO:0005737">
    <property type="term" value="C:cytoplasm"/>
    <property type="evidence" value="ECO:0007669"/>
    <property type="project" value="GOC"/>
</dbReference>
<feature type="region of interest" description="Disordered" evidence="1">
    <location>
        <begin position="138"/>
        <end position="159"/>
    </location>
</feature>
<organism evidence="2 3">
    <name type="scientific">Kwoniella newhampshirensis</name>
    <dbReference type="NCBI Taxonomy" id="1651941"/>
    <lineage>
        <taxon>Eukaryota</taxon>
        <taxon>Fungi</taxon>
        <taxon>Dikarya</taxon>
        <taxon>Basidiomycota</taxon>
        <taxon>Agaricomycotina</taxon>
        <taxon>Tremellomycetes</taxon>
        <taxon>Tremellales</taxon>
        <taxon>Cryptococcaceae</taxon>
        <taxon>Kwoniella</taxon>
    </lineage>
</organism>
<evidence type="ECO:0000256" key="1">
    <source>
        <dbReference type="SAM" id="MobiDB-lite"/>
    </source>
</evidence>
<dbReference type="SUPFAM" id="SSF64356">
    <property type="entry name" value="SNARE-like"/>
    <property type="match status" value="1"/>
</dbReference>
<evidence type="ECO:0008006" key="4">
    <source>
        <dbReference type="Google" id="ProtNLM"/>
    </source>
</evidence>
<dbReference type="Proteomes" id="UP001388673">
    <property type="component" value="Unassembled WGS sequence"/>
</dbReference>
<sequence>MDPRSTLPLVPLHLTSFTILSPNNAPLYVHSFTGEADRLRHYHLSHAAVDVIEERIVMTETPTKPADSYLGLLFCMEDMAFYGFQTTTKLRMVLSIALVDAMIKDADIVAIFRAVHHLLLQSTHNPFLSLPPNFHARPAPILPPPGERTPSPEPTSEAEREEKIINIQLPLAKIFAYGPEELKVEWLRDSEKFQEGMKRIGAMLNGGR</sequence>
<dbReference type="RefSeq" id="XP_066806163.1">
    <property type="nucleotide sequence ID" value="XM_066943621.1"/>
</dbReference>
<dbReference type="GeneID" id="92177745"/>
<dbReference type="PANTHER" id="PTHR12403">
    <property type="entry name" value="TRAFFICKING PROTEIN PARTICLE COMPLEX SUBUNIT 2"/>
    <property type="match status" value="1"/>
</dbReference>
<accession>A0AAW0Z711</accession>
<evidence type="ECO:0000313" key="3">
    <source>
        <dbReference type="Proteomes" id="UP001388673"/>
    </source>
</evidence>
<comment type="caution">
    <text evidence="2">The sequence shown here is derived from an EMBL/GenBank/DDBJ whole genome shotgun (WGS) entry which is preliminary data.</text>
</comment>
<dbReference type="EMBL" id="JBCAWK010000001">
    <property type="protein sequence ID" value="KAK8869917.1"/>
    <property type="molecule type" value="Genomic_DNA"/>
</dbReference>
<dbReference type="InterPro" id="IPR006722">
    <property type="entry name" value="Sedlin"/>
</dbReference>
<reference evidence="2 3" key="1">
    <citation type="journal article" date="2024" name="bioRxiv">
        <title>Comparative genomics of Cryptococcus and Kwoniella reveals pathogenesis evolution and contrasting karyotype dynamics via intercentromeric recombination or chromosome fusion.</title>
        <authorList>
            <person name="Coelho M.A."/>
            <person name="David-Palma M."/>
            <person name="Shea T."/>
            <person name="Bowers K."/>
            <person name="McGinley-Smith S."/>
            <person name="Mohammad A.W."/>
            <person name="Gnirke A."/>
            <person name="Yurkov A.M."/>
            <person name="Nowrousian M."/>
            <person name="Sun S."/>
            <person name="Cuomo C.A."/>
            <person name="Heitman J."/>
        </authorList>
    </citation>
    <scope>NUCLEOTIDE SEQUENCE [LARGE SCALE GENOMIC DNA]</scope>
    <source>
        <strain evidence="2 3">CBS 13917</strain>
    </source>
</reference>
<dbReference type="Gene3D" id="3.30.450.70">
    <property type="match status" value="1"/>
</dbReference>
<gene>
    <name evidence="2" type="ORF">IAR55_000485</name>
</gene>
<evidence type="ECO:0000313" key="2">
    <source>
        <dbReference type="EMBL" id="KAK8869917.1"/>
    </source>
</evidence>
<protein>
    <recommendedName>
        <fullName evidence="4">Sedlin</fullName>
    </recommendedName>
</protein>
<dbReference type="InterPro" id="IPR011012">
    <property type="entry name" value="Longin-like_dom_sf"/>
</dbReference>
<proteinExistence type="predicted"/>
<dbReference type="Pfam" id="PF04628">
    <property type="entry name" value="Sedlin_N"/>
    <property type="match status" value="1"/>
</dbReference>
<dbReference type="AlphaFoldDB" id="A0AAW0Z711"/>
<name>A0AAW0Z711_9TREE</name>
<dbReference type="GO" id="GO:0006888">
    <property type="term" value="P:endoplasmic reticulum to Golgi vesicle-mediated transport"/>
    <property type="evidence" value="ECO:0007669"/>
    <property type="project" value="InterPro"/>
</dbReference>
<keyword evidence="3" id="KW-1185">Reference proteome</keyword>
<feature type="compositionally biased region" description="Pro residues" evidence="1">
    <location>
        <begin position="140"/>
        <end position="153"/>
    </location>
</feature>
<dbReference type="KEGG" id="kne:92177745"/>